<dbReference type="AlphaFoldDB" id="A0A451A1M0"/>
<dbReference type="SUPFAM" id="SSF53822">
    <property type="entry name" value="Periplasmic binding protein-like I"/>
    <property type="match status" value="1"/>
</dbReference>
<dbReference type="CDD" id="cd06347">
    <property type="entry name" value="PBP1_ABC_LivK_ligand_binding-like"/>
    <property type="match status" value="1"/>
</dbReference>
<dbReference type="InterPro" id="IPR028082">
    <property type="entry name" value="Peripla_BP_I"/>
</dbReference>
<reference evidence="4" key="1">
    <citation type="submission" date="2019-02" db="EMBL/GenBank/DDBJ databases">
        <authorList>
            <person name="Gruber-Vodicka R. H."/>
            <person name="Seah K. B. B."/>
        </authorList>
    </citation>
    <scope>NUCLEOTIDE SEQUENCE</scope>
    <source>
        <strain evidence="4">BECK_BZ126</strain>
    </source>
</reference>
<accession>A0A451A1M0</accession>
<organism evidence="4">
    <name type="scientific">Candidatus Kentrum sp. TC</name>
    <dbReference type="NCBI Taxonomy" id="2126339"/>
    <lineage>
        <taxon>Bacteria</taxon>
        <taxon>Pseudomonadati</taxon>
        <taxon>Pseudomonadota</taxon>
        <taxon>Gammaproteobacteria</taxon>
        <taxon>Candidatus Kentrum</taxon>
    </lineage>
</organism>
<name>A0A451A1M0_9GAMM</name>
<evidence type="ECO:0000256" key="1">
    <source>
        <dbReference type="ARBA" id="ARBA00010062"/>
    </source>
</evidence>
<dbReference type="PANTHER" id="PTHR30483">
    <property type="entry name" value="LEUCINE-SPECIFIC-BINDING PROTEIN"/>
    <property type="match status" value="1"/>
</dbReference>
<dbReference type="InterPro" id="IPR028081">
    <property type="entry name" value="Leu-bd"/>
</dbReference>
<sequence>MVFKTINERQKRKPLDSWIKTYLGIFLFAAVFVAGCGNEHSEQTGNAAQDVVLGAVLPLTGEVASWGEDSSDGIQLAIEQANEMQDAYHFSVVFEDSKGSPADAVAGIRKLIAVDKVVGIIGDNVSGPTVAMVPFADRAQIPLISPSASSPKLSGMSRYFFRVYPSDTAEGSVMGETAANRLSLERVAILYVNNDFGTGLRDIFSSRFGELDGTISRAMGYNQDETDFRPYLTRLLDDEPQGIYLAGYYKDGGAILKQARELGIKAVFMGSTTHEDPELLKIAKDAAEGFIYPFSTGYDENNTAAAVTGFRSAFEKMYSKNPGLVAALGYDCARLLIEAVESIGLDSEKIRDYLAGVKEYQGASGEISFDLNGDVHKPVILKTVNNGRFVPWQPGK</sequence>
<dbReference type="InterPro" id="IPR051010">
    <property type="entry name" value="BCAA_transport"/>
</dbReference>
<protein>
    <submittedName>
        <fullName evidence="4">Branched-chain amino acid transport system substrate-binding protein</fullName>
    </submittedName>
</protein>
<dbReference type="PANTHER" id="PTHR30483:SF6">
    <property type="entry name" value="PERIPLASMIC BINDING PROTEIN OF ABC TRANSPORTER FOR NATURAL AMINO ACIDS"/>
    <property type="match status" value="1"/>
</dbReference>
<dbReference type="EMBL" id="CAADFW010000038">
    <property type="protein sequence ID" value="VFK59922.1"/>
    <property type="molecule type" value="Genomic_DNA"/>
</dbReference>
<evidence type="ECO:0000259" key="3">
    <source>
        <dbReference type="Pfam" id="PF13458"/>
    </source>
</evidence>
<proteinExistence type="inferred from homology"/>
<evidence type="ECO:0000256" key="2">
    <source>
        <dbReference type="ARBA" id="ARBA00022729"/>
    </source>
</evidence>
<comment type="similarity">
    <text evidence="1">Belongs to the leucine-binding protein family.</text>
</comment>
<dbReference type="Gene3D" id="3.40.50.2300">
    <property type="match status" value="2"/>
</dbReference>
<gene>
    <name evidence="4" type="ORF">BECKTC1821F_GA0114240_103830</name>
</gene>
<feature type="domain" description="Leucine-binding protein" evidence="3">
    <location>
        <begin position="51"/>
        <end position="373"/>
    </location>
</feature>
<keyword evidence="2" id="KW-0732">Signal</keyword>
<dbReference type="Pfam" id="PF13458">
    <property type="entry name" value="Peripla_BP_6"/>
    <property type="match status" value="1"/>
</dbReference>
<evidence type="ECO:0000313" key="4">
    <source>
        <dbReference type="EMBL" id="VFK59922.1"/>
    </source>
</evidence>